<name>A0A8H8DL59_9FUNG</name>
<sequence>MKSARSDIFETTEERRTEPACCRGRLRPCPSEFWLLGGAGGKRDPRQRPMLSSSGRCGFPSCFARRASRRVFFSSPPPAPPPPPPFLTTRFSSSTTPRRAMDDVSVLPEDKKQLRACLLCSLVRVREEDAAPAPSVRGVVPDRPRPPPDAPCTWCMSLLGAFVLLTRLQWVWSASKSCIKPLRPL</sequence>
<dbReference type="AlphaFoldDB" id="A0A8H8DL59"/>
<proteinExistence type="predicted"/>
<feature type="compositionally biased region" description="Low complexity" evidence="1">
    <location>
        <begin position="87"/>
        <end position="98"/>
    </location>
</feature>
<dbReference type="EMBL" id="JAEFCI010002261">
    <property type="protein sequence ID" value="KAG5462353.1"/>
    <property type="molecule type" value="Genomic_DNA"/>
</dbReference>
<comment type="caution">
    <text evidence="2">The sequence shown here is derived from an EMBL/GenBank/DDBJ whole genome shotgun (WGS) entry which is preliminary data.</text>
</comment>
<accession>A0A8H8DL59</accession>
<feature type="compositionally biased region" description="Pro residues" evidence="1">
    <location>
        <begin position="75"/>
        <end position="86"/>
    </location>
</feature>
<dbReference type="OrthoDB" id="248751at2759"/>
<evidence type="ECO:0000256" key="1">
    <source>
        <dbReference type="SAM" id="MobiDB-lite"/>
    </source>
</evidence>
<reference evidence="2 3" key="1">
    <citation type="journal article" name="Sci. Rep.">
        <title>Genome-scale phylogenetic analyses confirm Olpidium as the closest living zoosporic fungus to the non-flagellated, terrestrial fungi.</title>
        <authorList>
            <person name="Chang Y."/>
            <person name="Rochon D."/>
            <person name="Sekimoto S."/>
            <person name="Wang Y."/>
            <person name="Chovatia M."/>
            <person name="Sandor L."/>
            <person name="Salamov A."/>
            <person name="Grigoriev I.V."/>
            <person name="Stajich J.E."/>
            <person name="Spatafora J.W."/>
        </authorList>
    </citation>
    <scope>NUCLEOTIDE SEQUENCE [LARGE SCALE GENOMIC DNA]</scope>
    <source>
        <strain evidence="2">S191</strain>
    </source>
</reference>
<feature type="region of interest" description="Disordered" evidence="1">
    <location>
        <begin position="73"/>
        <end position="98"/>
    </location>
</feature>
<protein>
    <submittedName>
        <fullName evidence="2">Uncharacterized protein</fullName>
    </submittedName>
</protein>
<evidence type="ECO:0000313" key="3">
    <source>
        <dbReference type="Proteomes" id="UP000673691"/>
    </source>
</evidence>
<keyword evidence="3" id="KW-1185">Reference proteome</keyword>
<organism evidence="2 3">
    <name type="scientific">Olpidium bornovanus</name>
    <dbReference type="NCBI Taxonomy" id="278681"/>
    <lineage>
        <taxon>Eukaryota</taxon>
        <taxon>Fungi</taxon>
        <taxon>Fungi incertae sedis</taxon>
        <taxon>Olpidiomycota</taxon>
        <taxon>Olpidiomycotina</taxon>
        <taxon>Olpidiomycetes</taxon>
        <taxon>Olpidiales</taxon>
        <taxon>Olpidiaceae</taxon>
        <taxon>Olpidium</taxon>
    </lineage>
</organism>
<evidence type="ECO:0000313" key="2">
    <source>
        <dbReference type="EMBL" id="KAG5462353.1"/>
    </source>
</evidence>
<dbReference type="Proteomes" id="UP000673691">
    <property type="component" value="Unassembled WGS sequence"/>
</dbReference>
<gene>
    <name evidence="2" type="ORF">BJ554DRAFT_5331</name>
</gene>